<dbReference type="Pfam" id="PF13359">
    <property type="entry name" value="DDE_Tnp_4"/>
    <property type="match status" value="1"/>
</dbReference>
<dbReference type="OrthoDB" id="119928at2759"/>
<comment type="cofactor">
    <cofactor evidence="1">
        <name>a divalent metal cation</name>
        <dbReference type="ChEBI" id="CHEBI:60240"/>
    </cofactor>
</comment>
<evidence type="ECO:0000259" key="9">
    <source>
        <dbReference type="Pfam" id="PF13359"/>
    </source>
</evidence>
<dbReference type="Proteomes" id="UP000434957">
    <property type="component" value="Unassembled WGS sequence"/>
</dbReference>
<name>A0A6A4FMJ4_9STRA</name>
<evidence type="ECO:0000256" key="6">
    <source>
        <dbReference type="ARBA" id="ARBA00022801"/>
    </source>
</evidence>
<evidence type="ECO:0000256" key="5">
    <source>
        <dbReference type="ARBA" id="ARBA00022723"/>
    </source>
</evidence>
<gene>
    <name evidence="10" type="ORF">PR002_g2588</name>
    <name evidence="11" type="ORF">PR003_g4349</name>
</gene>
<sequence length="391" mass="43451">MGLNKCVTAVVGAAISAAALGTAAATHAAICTIRNEKEHILTLTPLEFASMLSNPAYDAWFRKNLRCGQAAFVRLCAILRRELTDYELDRFVKEHTFEEKVACLLFFLGSQGGYRETTAAFGVLKSWALGVINLFVKSLRSSLHKFVHFPRSKTEWRRIETEFQAKGGIAGVVGAIDGSLIKILRPDDFEGYYRRRMSPAVNVQAVVDARMRFMSVEVRPGSWSDQKTWRASALGSNATKYLPDGTHFLGDAGYAICPAIMTPFDEDDGAGLTRKQLRYNYLHSRTRMSVECAFGLWKGRFRIVNCCLNTKNVEKAVDIVAATMVLHNLMLDINDDTLFKDDSGQEGGDTSDEKDGCTNCGCFVDKTARFLRVGARKRESIVAFTEAFELV</sequence>
<evidence type="ECO:0000313" key="13">
    <source>
        <dbReference type="Proteomes" id="UP000435112"/>
    </source>
</evidence>
<dbReference type="GO" id="GO:0046872">
    <property type="term" value="F:metal ion binding"/>
    <property type="evidence" value="ECO:0007669"/>
    <property type="project" value="UniProtKB-KW"/>
</dbReference>
<dbReference type="GO" id="GO:0004518">
    <property type="term" value="F:nuclease activity"/>
    <property type="evidence" value="ECO:0007669"/>
    <property type="project" value="UniProtKB-KW"/>
</dbReference>
<evidence type="ECO:0000256" key="7">
    <source>
        <dbReference type="ARBA" id="ARBA00023242"/>
    </source>
</evidence>
<evidence type="ECO:0000256" key="4">
    <source>
        <dbReference type="ARBA" id="ARBA00022722"/>
    </source>
</evidence>
<evidence type="ECO:0000256" key="8">
    <source>
        <dbReference type="SAM" id="SignalP"/>
    </source>
</evidence>
<reference evidence="11 12" key="1">
    <citation type="submission" date="2018-08" db="EMBL/GenBank/DDBJ databases">
        <title>Genomic investigation of the strawberry pathogen Phytophthora fragariae indicates pathogenicity is determined by transcriptional variation in three key races.</title>
        <authorList>
            <person name="Adams T.M."/>
            <person name="Armitage A.D."/>
            <person name="Sobczyk M.K."/>
            <person name="Bates H.J."/>
            <person name="Dunwell J.M."/>
            <person name="Nellist C.F."/>
            <person name="Harrison R.J."/>
        </authorList>
    </citation>
    <scope>NUCLEOTIDE SEQUENCE [LARGE SCALE GENOMIC DNA]</scope>
    <source>
        <strain evidence="10 13">SCRP324</strain>
        <strain evidence="11 12">SCRP333</strain>
    </source>
</reference>
<keyword evidence="7" id="KW-0539">Nucleus</keyword>
<dbReference type="GO" id="GO:0016787">
    <property type="term" value="F:hydrolase activity"/>
    <property type="evidence" value="ECO:0007669"/>
    <property type="project" value="UniProtKB-KW"/>
</dbReference>
<feature type="chain" id="PRO_5033525233" description="DDE Tnp4 domain-containing protein" evidence="8">
    <location>
        <begin position="26"/>
        <end position="391"/>
    </location>
</feature>
<feature type="domain" description="DDE Tnp4" evidence="9">
    <location>
        <begin position="176"/>
        <end position="328"/>
    </location>
</feature>
<keyword evidence="12" id="KW-1185">Reference proteome</keyword>
<dbReference type="EMBL" id="QXFT01000163">
    <property type="protein sequence ID" value="KAE9352515.1"/>
    <property type="molecule type" value="Genomic_DNA"/>
</dbReference>
<dbReference type="InterPro" id="IPR027806">
    <property type="entry name" value="HARBI1_dom"/>
</dbReference>
<dbReference type="EMBL" id="QXFU01000089">
    <property type="protein sequence ID" value="KAE9044798.1"/>
    <property type="molecule type" value="Genomic_DNA"/>
</dbReference>
<accession>A0A6A4FMJ4</accession>
<feature type="signal peptide" evidence="8">
    <location>
        <begin position="1"/>
        <end position="25"/>
    </location>
</feature>
<evidence type="ECO:0000256" key="2">
    <source>
        <dbReference type="ARBA" id="ARBA00004123"/>
    </source>
</evidence>
<dbReference type="AlphaFoldDB" id="A0A6A4FMJ4"/>
<evidence type="ECO:0000313" key="11">
    <source>
        <dbReference type="EMBL" id="KAE9352515.1"/>
    </source>
</evidence>
<dbReference type="InterPro" id="IPR045249">
    <property type="entry name" value="HARBI1-like"/>
</dbReference>
<dbReference type="Proteomes" id="UP000435112">
    <property type="component" value="Unassembled WGS sequence"/>
</dbReference>
<comment type="subcellular location">
    <subcellularLocation>
        <location evidence="2">Nucleus</location>
    </subcellularLocation>
</comment>
<comment type="similarity">
    <text evidence="3">Belongs to the HARBI1 family.</text>
</comment>
<proteinExistence type="inferred from homology"/>
<dbReference type="GO" id="GO:0005634">
    <property type="term" value="C:nucleus"/>
    <property type="evidence" value="ECO:0007669"/>
    <property type="project" value="UniProtKB-SubCell"/>
</dbReference>
<evidence type="ECO:0000256" key="3">
    <source>
        <dbReference type="ARBA" id="ARBA00006958"/>
    </source>
</evidence>
<evidence type="ECO:0000313" key="10">
    <source>
        <dbReference type="EMBL" id="KAE9044798.1"/>
    </source>
</evidence>
<keyword evidence="8" id="KW-0732">Signal</keyword>
<keyword evidence="6" id="KW-0378">Hydrolase</keyword>
<evidence type="ECO:0000313" key="12">
    <source>
        <dbReference type="Proteomes" id="UP000434957"/>
    </source>
</evidence>
<comment type="caution">
    <text evidence="11">The sequence shown here is derived from an EMBL/GenBank/DDBJ whole genome shotgun (WGS) entry which is preliminary data.</text>
</comment>
<keyword evidence="5" id="KW-0479">Metal-binding</keyword>
<dbReference type="PANTHER" id="PTHR22930">
    <property type="match status" value="1"/>
</dbReference>
<organism evidence="11 12">
    <name type="scientific">Phytophthora rubi</name>
    <dbReference type="NCBI Taxonomy" id="129364"/>
    <lineage>
        <taxon>Eukaryota</taxon>
        <taxon>Sar</taxon>
        <taxon>Stramenopiles</taxon>
        <taxon>Oomycota</taxon>
        <taxon>Peronosporomycetes</taxon>
        <taxon>Peronosporales</taxon>
        <taxon>Peronosporaceae</taxon>
        <taxon>Phytophthora</taxon>
    </lineage>
</organism>
<keyword evidence="4" id="KW-0540">Nuclease</keyword>
<protein>
    <recommendedName>
        <fullName evidence="9">DDE Tnp4 domain-containing protein</fullName>
    </recommendedName>
</protein>
<dbReference type="PANTHER" id="PTHR22930:SF85">
    <property type="entry name" value="GH03217P-RELATED"/>
    <property type="match status" value="1"/>
</dbReference>
<evidence type="ECO:0000256" key="1">
    <source>
        <dbReference type="ARBA" id="ARBA00001968"/>
    </source>
</evidence>